<name>A0A1T4YUG2_9BACT</name>
<reference evidence="4" key="1">
    <citation type="submission" date="2017-02" db="EMBL/GenBank/DDBJ databases">
        <authorList>
            <person name="Varghese N."/>
            <person name="Submissions S."/>
        </authorList>
    </citation>
    <scope>NUCLEOTIDE SEQUENCE [LARGE SCALE GENOMIC DNA]</scope>
    <source>
        <strain evidence="4">ATCC 700200</strain>
    </source>
</reference>
<feature type="domain" description="Solute-binding protein family 3/N-terminal" evidence="2">
    <location>
        <begin position="28"/>
        <end position="249"/>
    </location>
</feature>
<keyword evidence="4" id="KW-1185">Reference proteome</keyword>
<dbReference type="AlphaFoldDB" id="A0A1T4YUG2"/>
<dbReference type="SUPFAM" id="SSF53850">
    <property type="entry name" value="Periplasmic binding protein-like II"/>
    <property type="match status" value="1"/>
</dbReference>
<proteinExistence type="predicted"/>
<dbReference type="Proteomes" id="UP000190774">
    <property type="component" value="Unassembled WGS sequence"/>
</dbReference>
<dbReference type="STRING" id="48467.SAMN02745166_04130"/>
<dbReference type="EMBL" id="FUYE01000017">
    <property type="protein sequence ID" value="SKB04865.1"/>
    <property type="molecule type" value="Genomic_DNA"/>
</dbReference>
<dbReference type="CDD" id="cd13629">
    <property type="entry name" value="PBP2_Dsm1740"/>
    <property type="match status" value="1"/>
</dbReference>
<dbReference type="SMART" id="SM00062">
    <property type="entry name" value="PBPb"/>
    <property type="match status" value="1"/>
</dbReference>
<dbReference type="OrthoDB" id="9774451at2"/>
<dbReference type="PANTHER" id="PTHR35936:SF17">
    <property type="entry name" value="ARGININE-BINDING EXTRACELLULAR PROTEIN ARTP"/>
    <property type="match status" value="1"/>
</dbReference>
<dbReference type="PROSITE" id="PS51257">
    <property type="entry name" value="PROKAR_LIPOPROTEIN"/>
    <property type="match status" value="1"/>
</dbReference>
<evidence type="ECO:0000256" key="1">
    <source>
        <dbReference type="ARBA" id="ARBA00022729"/>
    </source>
</evidence>
<dbReference type="RefSeq" id="WP_078815284.1">
    <property type="nucleotide sequence ID" value="NZ_FUYE01000017.1"/>
</dbReference>
<evidence type="ECO:0000259" key="2">
    <source>
        <dbReference type="SMART" id="SM00062"/>
    </source>
</evidence>
<protein>
    <submittedName>
        <fullName evidence="3">Amino acid ABC transporter substrate-binding protein, PAAT family</fullName>
    </submittedName>
</protein>
<dbReference type="PANTHER" id="PTHR35936">
    <property type="entry name" value="MEMBRANE-BOUND LYTIC MUREIN TRANSGLYCOSYLASE F"/>
    <property type="match status" value="1"/>
</dbReference>
<sequence>MRVASFFLLPLLSLLITLTGCSRKEREALVIGMDATYPPFEFKDAQGKVSGVSVAIGDEIGKTLGKQVIYENMSFEGLIPALQSGQIDLIISSLTANDQRRKSIDFSDPYVKTGLSILVAKNSTVQSAADLKTPGRKLAVRIATTGEQWCRAELPGAQLVALDTDAACVLEVVNGRVDAWVYDQISVMNYHEQHPDTTRAILAPLREEVWAVGMKKGRDELQAQVNATLARMRAEKVFSKLADQYMAKERDLMKAQGLPFVFE</sequence>
<organism evidence="3 4">
    <name type="scientific">Prosthecobacter debontii</name>
    <dbReference type="NCBI Taxonomy" id="48467"/>
    <lineage>
        <taxon>Bacteria</taxon>
        <taxon>Pseudomonadati</taxon>
        <taxon>Verrucomicrobiota</taxon>
        <taxon>Verrucomicrobiia</taxon>
        <taxon>Verrucomicrobiales</taxon>
        <taxon>Verrucomicrobiaceae</taxon>
        <taxon>Prosthecobacter</taxon>
    </lineage>
</organism>
<evidence type="ECO:0000313" key="4">
    <source>
        <dbReference type="Proteomes" id="UP000190774"/>
    </source>
</evidence>
<gene>
    <name evidence="3" type="ORF">SAMN02745166_04130</name>
</gene>
<keyword evidence="1" id="KW-0732">Signal</keyword>
<dbReference type="Pfam" id="PF00497">
    <property type="entry name" value="SBP_bac_3"/>
    <property type="match status" value="1"/>
</dbReference>
<dbReference type="Gene3D" id="3.40.190.10">
    <property type="entry name" value="Periplasmic binding protein-like II"/>
    <property type="match status" value="2"/>
</dbReference>
<evidence type="ECO:0000313" key="3">
    <source>
        <dbReference type="EMBL" id="SKB04865.1"/>
    </source>
</evidence>
<dbReference type="InterPro" id="IPR001638">
    <property type="entry name" value="Solute-binding_3/MltF_N"/>
</dbReference>
<accession>A0A1T4YUG2</accession>